<evidence type="ECO:0000256" key="1">
    <source>
        <dbReference type="SAM" id="Phobius"/>
    </source>
</evidence>
<reference evidence="2 3" key="1">
    <citation type="journal article" date="2014" name="Int. J. Syst. Evol. Microbiol.">
        <title>Complete genome sequence of Corynebacterium casei LMG S-19264T (=DSM 44701T), isolated from a smear-ripened cheese.</title>
        <authorList>
            <consortium name="US DOE Joint Genome Institute (JGI-PGF)"/>
            <person name="Walter F."/>
            <person name="Albersmeier A."/>
            <person name="Kalinowski J."/>
            <person name="Ruckert C."/>
        </authorList>
    </citation>
    <scope>NUCLEOTIDE SEQUENCE [LARGE SCALE GENOMIC DNA]</scope>
    <source>
        <strain evidence="2 3">CGMCC 1.15286</strain>
    </source>
</reference>
<feature type="transmembrane region" description="Helical" evidence="1">
    <location>
        <begin position="267"/>
        <end position="286"/>
    </location>
</feature>
<dbReference type="EMBL" id="BMHY01000001">
    <property type="protein sequence ID" value="GGG53246.1"/>
    <property type="molecule type" value="Genomic_DNA"/>
</dbReference>
<protein>
    <submittedName>
        <fullName evidence="2">Uncharacterized protein</fullName>
    </submittedName>
</protein>
<name>A0A917GQ23_9BACL</name>
<comment type="caution">
    <text evidence="2">The sequence shown here is derived from an EMBL/GenBank/DDBJ whole genome shotgun (WGS) entry which is preliminary data.</text>
</comment>
<keyword evidence="1" id="KW-1133">Transmembrane helix</keyword>
<feature type="transmembrane region" description="Helical" evidence="1">
    <location>
        <begin position="173"/>
        <end position="199"/>
    </location>
</feature>
<sequence length="336" mass="38837">MFITEQEKGLNLNRIMTLIPYIFAYSIFILEEDRFSRLAVCIALCIIFIIVDVLKVNYRVYGNYNNSYSAFFTRCIIVVILLSSLINDYAYFIFGLVSISIILYKIFEFFGDYIERILINKSDIPLIVVFIIKYMFWVIGFLVFVFSFFGFIIRFVNLYPNNSISSFLMKTDVGIITNVGVVVLSILNAIFILDFLYKWIIRSFKSISFNVINRVQIQLLFIKIAVIISFADITYSLLYLAFSGIKIEEVNSMPAFVVLLGNYVKSFYYAFCLHFSATLPTTSFFVDMDLAVKQKFPLQIIQFFHFCLNKIIDITVLAYSAGVILRALGITNEKSK</sequence>
<dbReference type="AlphaFoldDB" id="A0A917GQ23"/>
<keyword evidence="1" id="KW-0472">Membrane</keyword>
<feature type="transmembrane region" description="Helical" evidence="1">
    <location>
        <begin position="12"/>
        <end position="29"/>
    </location>
</feature>
<keyword evidence="3" id="KW-1185">Reference proteome</keyword>
<feature type="transmembrane region" description="Helical" evidence="1">
    <location>
        <begin position="220"/>
        <end position="247"/>
    </location>
</feature>
<evidence type="ECO:0000313" key="3">
    <source>
        <dbReference type="Proteomes" id="UP000600247"/>
    </source>
</evidence>
<organism evidence="2 3">
    <name type="scientific">Paenibacillus radicis</name>
    <name type="common">ex Gao et al. 2016</name>
    <dbReference type="NCBI Taxonomy" id="1737354"/>
    <lineage>
        <taxon>Bacteria</taxon>
        <taxon>Bacillati</taxon>
        <taxon>Bacillota</taxon>
        <taxon>Bacilli</taxon>
        <taxon>Bacillales</taxon>
        <taxon>Paenibacillaceae</taxon>
        <taxon>Paenibacillus</taxon>
    </lineage>
</organism>
<evidence type="ECO:0000313" key="2">
    <source>
        <dbReference type="EMBL" id="GGG53246.1"/>
    </source>
</evidence>
<dbReference type="Proteomes" id="UP000600247">
    <property type="component" value="Unassembled WGS sequence"/>
</dbReference>
<feature type="transmembrane region" description="Helical" evidence="1">
    <location>
        <begin position="127"/>
        <end position="153"/>
    </location>
</feature>
<feature type="transmembrane region" description="Helical" evidence="1">
    <location>
        <begin position="35"/>
        <end position="54"/>
    </location>
</feature>
<accession>A0A917GQ23</accession>
<proteinExistence type="predicted"/>
<dbReference type="RefSeq" id="WP_188887116.1">
    <property type="nucleotide sequence ID" value="NZ_BMHY01000001.1"/>
</dbReference>
<gene>
    <name evidence="2" type="ORF">GCM10010918_02390</name>
</gene>
<keyword evidence="1" id="KW-0812">Transmembrane</keyword>